<dbReference type="EMBL" id="CP002069">
    <property type="protein sequence ID" value="ADI74384.1"/>
    <property type="molecule type" value="Genomic_DNA"/>
</dbReference>
<evidence type="ECO:0000313" key="8">
    <source>
        <dbReference type="EMBL" id="ADI74384.1"/>
    </source>
</evidence>
<feature type="domain" description="4Fe-4S ferredoxin-type" evidence="7">
    <location>
        <begin position="1"/>
        <end position="31"/>
    </location>
</feature>
<protein>
    <recommendedName>
        <fullName evidence="7">4Fe-4S ferredoxin-type domain-containing protein</fullName>
    </recommendedName>
</protein>
<dbReference type="InterPro" id="IPR004017">
    <property type="entry name" value="Cys_rich_dom"/>
</dbReference>
<evidence type="ECO:0000256" key="6">
    <source>
        <dbReference type="ARBA" id="ARBA00023014"/>
    </source>
</evidence>
<evidence type="ECO:0000256" key="2">
    <source>
        <dbReference type="ARBA" id="ARBA00022485"/>
    </source>
</evidence>
<dbReference type="PANTHER" id="PTHR43255:SF1">
    <property type="entry name" value="IRON-SULFUR-BINDING OXIDOREDUCTASE FADF-RELATED"/>
    <property type="match status" value="1"/>
</dbReference>
<evidence type="ECO:0000256" key="4">
    <source>
        <dbReference type="ARBA" id="ARBA00023002"/>
    </source>
</evidence>
<dbReference type="STRING" id="644295.Metev_1534"/>
<dbReference type="Proteomes" id="UP000000391">
    <property type="component" value="Chromosome"/>
</dbReference>
<keyword evidence="9" id="KW-1185">Reference proteome</keyword>
<dbReference type="GeneID" id="9347174"/>
<proteinExistence type="inferred from homology"/>
<dbReference type="GO" id="GO:0005886">
    <property type="term" value="C:plasma membrane"/>
    <property type="evidence" value="ECO:0007669"/>
    <property type="project" value="TreeGrafter"/>
</dbReference>
<name>D7E9W2_METEZ</name>
<evidence type="ECO:0000256" key="5">
    <source>
        <dbReference type="ARBA" id="ARBA00023004"/>
    </source>
</evidence>
<sequence length="361" mass="40866">MRDYKQAVDSCIDCKKCWDVCPVTKVKGEEYTPQGKIQLLSKVESGETLEKAEFDNIYLSTRCGACDDVCPVNIPIKDIIQYERYLLAEQNREPEKTKGIVNNILVHNNPGGKDNSKRFDWITDDLKLSDDSEIGYMAGCWISYAQPEIARSTIRVLNSAGIEPRILKDEKCCGIFLVDNGHFDEMKSHAKNYVDYIESLEIKKLIVSCPGCYKTLNESYPQLYRDLNFEVVPSIELFDLLIKEGKLQTKDLNLSVALKDSCHLKNNIDTPRNILNNMGVEVIEIFDRDVVCCGAPAGLKPNFPETSSNIAGLSLRKSNDVSDLMVAYCPFCIYHMNSVNNYNLQIKDISQLLEDSIQKNK</sequence>
<dbReference type="GO" id="GO:0046872">
    <property type="term" value="F:metal ion binding"/>
    <property type="evidence" value="ECO:0007669"/>
    <property type="project" value="UniProtKB-KW"/>
</dbReference>
<dbReference type="RefSeq" id="WP_013194949.1">
    <property type="nucleotide sequence ID" value="NC_014253.1"/>
</dbReference>
<evidence type="ECO:0000259" key="7">
    <source>
        <dbReference type="PROSITE" id="PS51379"/>
    </source>
</evidence>
<dbReference type="InterPro" id="IPR051460">
    <property type="entry name" value="HdrC_iron-sulfur_subunit"/>
</dbReference>
<keyword evidence="6" id="KW-0411">Iron-sulfur</keyword>
<dbReference type="OrthoDB" id="35334at2157"/>
<organism evidence="8 9">
    <name type="scientific">Methanohalobium evestigatum (strain ATCC BAA-1072 / DSM 3721 / NBRC 107634 / OCM 161 / Z-7303)</name>
    <dbReference type="NCBI Taxonomy" id="644295"/>
    <lineage>
        <taxon>Archaea</taxon>
        <taxon>Methanobacteriati</taxon>
        <taxon>Methanobacteriota</taxon>
        <taxon>Stenosarchaea group</taxon>
        <taxon>Methanomicrobia</taxon>
        <taxon>Methanosarcinales</taxon>
        <taxon>Methanosarcinaceae</taxon>
        <taxon>Methanohalobium</taxon>
    </lineage>
</organism>
<keyword evidence="2" id="KW-0004">4Fe-4S</keyword>
<dbReference type="HOGENOM" id="CLU_023081_2_0_2"/>
<keyword evidence="4" id="KW-0560">Oxidoreductase</keyword>
<gene>
    <name evidence="8" type="ordered locus">Metev_1534</name>
</gene>
<reference evidence="8 9" key="1">
    <citation type="submission" date="2010-06" db="EMBL/GenBank/DDBJ databases">
        <title>Complete sequence chromosome of Methanohalobium evestigatum Z-7303.</title>
        <authorList>
            <consortium name="US DOE Joint Genome Institute"/>
            <person name="Lucas S."/>
            <person name="Copeland A."/>
            <person name="Lapidus A."/>
            <person name="Cheng J.-F."/>
            <person name="Bruce D."/>
            <person name="Goodwin L."/>
            <person name="Pitluck S."/>
            <person name="Saunders E."/>
            <person name="Detter J.C."/>
            <person name="Han C."/>
            <person name="Tapia R."/>
            <person name="Land M."/>
            <person name="Hauser L."/>
            <person name="Kyrpides N."/>
            <person name="Mikhailova N."/>
            <person name="Sieprawska-Lupa M."/>
            <person name="Whitman W.B."/>
            <person name="Anderson I."/>
            <person name="Woyke T."/>
        </authorList>
    </citation>
    <scope>NUCLEOTIDE SEQUENCE [LARGE SCALE GENOMIC DNA]</scope>
    <source>
        <strain evidence="9">ATCC BAA-1072 / DSM 3721 / NBRC 107634 / OCM 161 / Z-7303</strain>
    </source>
</reference>
<dbReference type="PANTHER" id="PTHR43255">
    <property type="entry name" value="IRON-SULFUR-BINDING OXIDOREDUCTASE FADF-RELATED-RELATED"/>
    <property type="match status" value="1"/>
</dbReference>
<accession>D7E9W2</accession>
<dbReference type="InterPro" id="IPR017900">
    <property type="entry name" value="4Fe4S_Fe_S_CS"/>
</dbReference>
<dbReference type="Pfam" id="PF13183">
    <property type="entry name" value="Fer4_8"/>
    <property type="match status" value="1"/>
</dbReference>
<dbReference type="Gene3D" id="1.10.1060.10">
    <property type="entry name" value="Alpha-helical ferredoxin"/>
    <property type="match status" value="1"/>
</dbReference>
<dbReference type="PROSITE" id="PS00198">
    <property type="entry name" value="4FE4S_FER_1"/>
    <property type="match status" value="1"/>
</dbReference>
<dbReference type="AlphaFoldDB" id="D7E9W2"/>
<keyword evidence="3" id="KW-0479">Metal-binding</keyword>
<dbReference type="GO" id="GO:0016491">
    <property type="term" value="F:oxidoreductase activity"/>
    <property type="evidence" value="ECO:0007669"/>
    <property type="project" value="UniProtKB-KW"/>
</dbReference>
<dbReference type="KEGG" id="mev:Metev_1534"/>
<dbReference type="GO" id="GO:0051539">
    <property type="term" value="F:4 iron, 4 sulfur cluster binding"/>
    <property type="evidence" value="ECO:0007669"/>
    <property type="project" value="UniProtKB-KW"/>
</dbReference>
<dbReference type="InterPro" id="IPR009051">
    <property type="entry name" value="Helical_ferredxn"/>
</dbReference>
<evidence type="ECO:0000256" key="1">
    <source>
        <dbReference type="ARBA" id="ARBA00007097"/>
    </source>
</evidence>
<dbReference type="InterPro" id="IPR017896">
    <property type="entry name" value="4Fe4S_Fe-S-bd"/>
</dbReference>
<dbReference type="SUPFAM" id="SSF46548">
    <property type="entry name" value="alpha-helical ferredoxin"/>
    <property type="match status" value="1"/>
</dbReference>
<dbReference type="PROSITE" id="PS51379">
    <property type="entry name" value="4FE4S_FER_2"/>
    <property type="match status" value="1"/>
</dbReference>
<comment type="similarity">
    <text evidence="1">Belongs to the HdrC family.</text>
</comment>
<dbReference type="Pfam" id="PF02754">
    <property type="entry name" value="CCG"/>
    <property type="match status" value="2"/>
</dbReference>
<evidence type="ECO:0000313" key="9">
    <source>
        <dbReference type="Proteomes" id="UP000000391"/>
    </source>
</evidence>
<evidence type="ECO:0000256" key="3">
    <source>
        <dbReference type="ARBA" id="ARBA00022723"/>
    </source>
</evidence>
<keyword evidence="5" id="KW-0408">Iron</keyword>